<dbReference type="OrthoDB" id="9811700at2"/>
<feature type="compositionally biased region" description="Basic and acidic residues" evidence="7">
    <location>
        <begin position="495"/>
        <end position="506"/>
    </location>
</feature>
<evidence type="ECO:0000256" key="5">
    <source>
        <dbReference type="ARBA" id="ARBA00023004"/>
    </source>
</evidence>
<dbReference type="InterPro" id="IPR013783">
    <property type="entry name" value="Ig-like_fold"/>
</dbReference>
<keyword evidence="8" id="KW-0472">Membrane</keyword>
<dbReference type="PANTHER" id="PTHR30176">
    <property type="entry name" value="FERREDOXIN-TYPE PROTEIN NAPH"/>
    <property type="match status" value="1"/>
</dbReference>
<evidence type="ECO:0000256" key="1">
    <source>
        <dbReference type="ARBA" id="ARBA00022448"/>
    </source>
</evidence>
<dbReference type="InterPro" id="IPR014116">
    <property type="entry name" value="Cyt_c_oxidase_cbb3_FixG"/>
</dbReference>
<keyword evidence="5" id="KW-0408">Iron</keyword>
<dbReference type="Pfam" id="PF12801">
    <property type="entry name" value="Fer4_5"/>
    <property type="match status" value="1"/>
</dbReference>
<feature type="region of interest" description="Disordered" evidence="7">
    <location>
        <begin position="486"/>
        <end position="506"/>
    </location>
</feature>
<dbReference type="PANTHER" id="PTHR30176:SF3">
    <property type="entry name" value="FERREDOXIN-TYPE PROTEIN NAPH"/>
    <property type="match status" value="1"/>
</dbReference>
<keyword evidence="11" id="KW-1185">Reference proteome</keyword>
<feature type="transmembrane region" description="Helical" evidence="8">
    <location>
        <begin position="216"/>
        <end position="233"/>
    </location>
</feature>
<keyword evidence="8" id="KW-1133">Transmembrane helix</keyword>
<dbReference type="Gene3D" id="2.60.40.10">
    <property type="entry name" value="Immunoglobulins"/>
    <property type="match status" value="1"/>
</dbReference>
<evidence type="ECO:0000256" key="8">
    <source>
        <dbReference type="SAM" id="Phobius"/>
    </source>
</evidence>
<accession>A0A3S0JH07</accession>
<protein>
    <submittedName>
        <fullName evidence="10">Cytochrome c oxidase accessory protein CcoG</fullName>
    </submittedName>
</protein>
<proteinExistence type="predicted"/>
<dbReference type="GO" id="GO:0005886">
    <property type="term" value="C:plasma membrane"/>
    <property type="evidence" value="ECO:0007669"/>
    <property type="project" value="TreeGrafter"/>
</dbReference>
<evidence type="ECO:0000313" key="11">
    <source>
        <dbReference type="Proteomes" id="UP000277007"/>
    </source>
</evidence>
<keyword evidence="1" id="KW-0813">Transport</keyword>
<feature type="compositionally biased region" description="Low complexity" evidence="7">
    <location>
        <begin position="9"/>
        <end position="33"/>
    </location>
</feature>
<dbReference type="GO" id="GO:0046872">
    <property type="term" value="F:metal ion binding"/>
    <property type="evidence" value="ECO:0007669"/>
    <property type="project" value="UniProtKB-KW"/>
</dbReference>
<feature type="region of interest" description="Disordered" evidence="7">
    <location>
        <begin position="1"/>
        <end position="36"/>
    </location>
</feature>
<dbReference type="AlphaFoldDB" id="A0A3S0JH07"/>
<gene>
    <name evidence="10" type="primary">ccoG</name>
    <name evidence="10" type="ORF">EJ903_16090</name>
</gene>
<dbReference type="Proteomes" id="UP000277007">
    <property type="component" value="Unassembled WGS sequence"/>
</dbReference>
<keyword evidence="6" id="KW-0411">Iron-sulfur</keyword>
<feature type="transmembrane region" description="Helical" evidence="8">
    <location>
        <begin position="179"/>
        <end position="196"/>
    </location>
</feature>
<organism evidence="10 11">
    <name type="scientific">Azospirillum griseum</name>
    <dbReference type="NCBI Taxonomy" id="2496639"/>
    <lineage>
        <taxon>Bacteria</taxon>
        <taxon>Pseudomonadati</taxon>
        <taxon>Pseudomonadota</taxon>
        <taxon>Alphaproteobacteria</taxon>
        <taxon>Rhodospirillales</taxon>
        <taxon>Azospirillaceae</taxon>
        <taxon>Azospirillum</taxon>
    </lineage>
</organism>
<dbReference type="PROSITE" id="PS51379">
    <property type="entry name" value="4FE4S_FER_2"/>
    <property type="match status" value="1"/>
</dbReference>
<dbReference type="GO" id="GO:0051539">
    <property type="term" value="F:4 iron, 4 sulfur cluster binding"/>
    <property type="evidence" value="ECO:0007669"/>
    <property type="project" value="UniProtKB-KW"/>
</dbReference>
<evidence type="ECO:0000256" key="4">
    <source>
        <dbReference type="ARBA" id="ARBA00022982"/>
    </source>
</evidence>
<dbReference type="EMBL" id="RXMA01000015">
    <property type="protein sequence ID" value="RTR18369.1"/>
    <property type="molecule type" value="Genomic_DNA"/>
</dbReference>
<feature type="transmembrane region" description="Helical" evidence="8">
    <location>
        <begin position="105"/>
        <end position="126"/>
    </location>
</feature>
<reference evidence="10 11" key="1">
    <citation type="submission" date="2018-12" db="EMBL/GenBank/DDBJ databases">
        <authorList>
            <person name="Yang Y."/>
        </authorList>
    </citation>
    <scope>NUCLEOTIDE SEQUENCE [LARGE SCALE GENOMIC DNA]</scope>
    <source>
        <strain evidence="10 11">L-25-5w-1</strain>
    </source>
</reference>
<dbReference type="InterPro" id="IPR017896">
    <property type="entry name" value="4Fe4S_Fe-S-bd"/>
</dbReference>
<evidence type="ECO:0000256" key="2">
    <source>
        <dbReference type="ARBA" id="ARBA00022485"/>
    </source>
</evidence>
<dbReference type="Pfam" id="PF11614">
    <property type="entry name" value="FixG_C"/>
    <property type="match status" value="1"/>
</dbReference>
<dbReference type="InterPro" id="IPR017900">
    <property type="entry name" value="4Fe4S_Fe_S_CS"/>
</dbReference>
<dbReference type="Pfam" id="PF13746">
    <property type="entry name" value="Fer4_18"/>
    <property type="match status" value="1"/>
</dbReference>
<dbReference type="InterPro" id="IPR051684">
    <property type="entry name" value="Electron_Trans/Redox"/>
</dbReference>
<comment type="caution">
    <text evidence="10">The sequence shown here is derived from an EMBL/GenBank/DDBJ whole genome shotgun (WGS) entry which is preliminary data.</text>
</comment>
<dbReference type="InterPro" id="IPR009051">
    <property type="entry name" value="Helical_ferredxn"/>
</dbReference>
<evidence type="ECO:0000256" key="3">
    <source>
        <dbReference type="ARBA" id="ARBA00022723"/>
    </source>
</evidence>
<name>A0A3S0JH07_9PROT</name>
<keyword evidence="3" id="KW-0479">Metal-binding</keyword>
<evidence type="ECO:0000256" key="7">
    <source>
        <dbReference type="SAM" id="MobiDB-lite"/>
    </source>
</evidence>
<keyword evidence="4" id="KW-0249">Electron transport</keyword>
<feature type="transmembrane region" description="Helical" evidence="8">
    <location>
        <begin position="365"/>
        <end position="384"/>
    </location>
</feature>
<keyword evidence="8" id="KW-0812">Transmembrane</keyword>
<sequence>MPTPPPPSGGAATALPFHATPSGHSSGPLSPGPMYASRRRIHPKSVKGRYRRIKTGFGVALLALFVLLPWLRWDRGPGAPDQAVLFDLGEQRFYIFGVELWPQHIYYMTGAMILAAIGLFLATTVAGRVWCGFTCPQTVWTDLYVWIEKLTEGDRGARIRLDRQSWTVAKLLRKLVKHTAWLLVALVTGASGIFYLTDAPTLTADLLRLDAPELAVWSILFIAGCTYAMAGFMREQMCLYACPWPRFQASMIDEDSRVVTYQPWRGEGRAPLHKHQSAEQRKAEGLGDCIDCGACVQVCPTGIDIRDGLQMDCIGCGLCVDACNDVMARIGRPGDLILFDTAAAQTAKAAGAPPAKARFLRPRTIVYALVMIVVVGAMAISLLLKPTADIAILRDRAPLFVQLSDGRVQNAYTVKIANMTRQERRYQLRLDGLTGYALASAGDGAEATHLTLTAPPSAVATYRVYARVPASVLTAPSQPVTFALKPDDAGAEPRGGARHDSVFISP</sequence>
<dbReference type="InterPro" id="IPR032879">
    <property type="entry name" value="FixG_C"/>
</dbReference>
<evidence type="ECO:0000313" key="10">
    <source>
        <dbReference type="EMBL" id="RTR18369.1"/>
    </source>
</evidence>
<dbReference type="PROSITE" id="PS00198">
    <property type="entry name" value="4FE4S_FER_1"/>
    <property type="match status" value="1"/>
</dbReference>
<dbReference type="SUPFAM" id="SSF54862">
    <property type="entry name" value="4Fe-4S ferredoxins"/>
    <property type="match status" value="1"/>
</dbReference>
<feature type="transmembrane region" description="Helical" evidence="8">
    <location>
        <begin position="53"/>
        <end position="71"/>
    </location>
</feature>
<evidence type="ECO:0000259" key="9">
    <source>
        <dbReference type="PROSITE" id="PS51379"/>
    </source>
</evidence>
<keyword evidence="2" id="KW-0004">4Fe-4S</keyword>
<dbReference type="RefSeq" id="WP_126617241.1">
    <property type="nucleotide sequence ID" value="NZ_JBHUCY010000021.1"/>
</dbReference>
<evidence type="ECO:0000256" key="6">
    <source>
        <dbReference type="ARBA" id="ARBA00023014"/>
    </source>
</evidence>
<feature type="domain" description="4Fe-4S ferredoxin-type" evidence="9">
    <location>
        <begin position="280"/>
        <end position="308"/>
    </location>
</feature>
<dbReference type="Gene3D" id="1.10.1060.10">
    <property type="entry name" value="Alpha-helical ferredoxin"/>
    <property type="match status" value="1"/>
</dbReference>
<dbReference type="NCBIfam" id="TIGR02745">
    <property type="entry name" value="ccoG_rdxA_fixG"/>
    <property type="match status" value="1"/>
</dbReference>